<accession>A0A271KAT0</accession>
<gene>
    <name evidence="9" type="ORF">CIT31_23965</name>
</gene>
<evidence type="ECO:0000256" key="1">
    <source>
        <dbReference type="ARBA" id="ARBA00000971"/>
    </source>
</evidence>
<dbReference type="EC" id="5.2.1.8" evidence="3"/>
<keyword evidence="10" id="KW-1185">Reference proteome</keyword>
<keyword evidence="9" id="KW-0413">Isomerase</keyword>
<dbReference type="RefSeq" id="WP_095520662.1">
    <property type="nucleotide sequence ID" value="NZ_NPKH01000030.1"/>
</dbReference>
<dbReference type="InterPro" id="IPR046357">
    <property type="entry name" value="PPIase_dom_sf"/>
</dbReference>
<comment type="catalytic activity">
    <reaction evidence="1">
        <text>[protein]-peptidylproline (omega=180) = [protein]-peptidylproline (omega=0)</text>
        <dbReference type="Rhea" id="RHEA:16237"/>
        <dbReference type="Rhea" id="RHEA-COMP:10747"/>
        <dbReference type="Rhea" id="RHEA-COMP:10748"/>
        <dbReference type="ChEBI" id="CHEBI:83833"/>
        <dbReference type="ChEBI" id="CHEBI:83834"/>
        <dbReference type="EC" id="5.2.1.8"/>
    </reaction>
</comment>
<name>A0A271KAT0_9HYPH</name>
<keyword evidence="5" id="KW-0697">Rotamase</keyword>
<feature type="domain" description="PpiC" evidence="8">
    <location>
        <begin position="117"/>
        <end position="242"/>
    </location>
</feature>
<dbReference type="Pfam" id="PF13145">
    <property type="entry name" value="Rotamase_2"/>
    <property type="match status" value="1"/>
</dbReference>
<evidence type="ECO:0000256" key="6">
    <source>
        <dbReference type="ARBA" id="ARBA00030642"/>
    </source>
</evidence>
<evidence type="ECO:0000256" key="4">
    <source>
        <dbReference type="ARBA" id="ARBA00018370"/>
    </source>
</evidence>
<dbReference type="OrthoDB" id="196786at2"/>
<evidence type="ECO:0000259" key="8">
    <source>
        <dbReference type="Pfam" id="PF13145"/>
    </source>
</evidence>
<dbReference type="Proteomes" id="UP000215931">
    <property type="component" value="Unassembled WGS sequence"/>
</dbReference>
<proteinExistence type="inferred from homology"/>
<evidence type="ECO:0000313" key="10">
    <source>
        <dbReference type="Proteomes" id="UP000215931"/>
    </source>
</evidence>
<comment type="caution">
    <text evidence="9">The sequence shown here is derived from an EMBL/GenBank/DDBJ whole genome shotgun (WGS) entry which is preliminary data.</text>
</comment>
<evidence type="ECO:0000313" key="9">
    <source>
        <dbReference type="EMBL" id="PAP92873.1"/>
    </source>
</evidence>
<evidence type="ECO:0000256" key="7">
    <source>
        <dbReference type="ARBA" id="ARBA00031484"/>
    </source>
</evidence>
<dbReference type="InterPro" id="IPR000297">
    <property type="entry name" value="PPIase_PpiC"/>
</dbReference>
<evidence type="ECO:0000256" key="5">
    <source>
        <dbReference type="ARBA" id="ARBA00023110"/>
    </source>
</evidence>
<protein>
    <recommendedName>
        <fullName evidence="4">Parvulin-like PPIase</fullName>
        <ecNumber evidence="3">5.2.1.8</ecNumber>
    </recommendedName>
    <alternativeName>
        <fullName evidence="6">Peptidyl-prolyl cis-trans isomerase plp</fullName>
    </alternativeName>
    <alternativeName>
        <fullName evidence="7">Rotamase plp</fullName>
    </alternativeName>
</protein>
<dbReference type="EMBL" id="NPKH01000030">
    <property type="protein sequence ID" value="PAP92873.1"/>
    <property type="molecule type" value="Genomic_DNA"/>
</dbReference>
<reference evidence="9 10" key="1">
    <citation type="submission" date="2017-08" db="EMBL/GenBank/DDBJ databases">
        <title>Mesorhizobium wenxinae sp. nov., a novel rhizobial species isolated from root nodules of chickpea (Cicer arietinum L.).</title>
        <authorList>
            <person name="Zhang J."/>
        </authorList>
    </citation>
    <scope>NUCLEOTIDE SEQUENCE [LARGE SCALE GENOMIC DNA]</scope>
    <source>
        <strain evidence="10">WYCCWR 10019</strain>
    </source>
</reference>
<dbReference type="PANTHER" id="PTHR47245">
    <property type="entry name" value="PEPTIDYLPROLYL ISOMERASE"/>
    <property type="match status" value="1"/>
</dbReference>
<dbReference type="Gene3D" id="3.10.50.40">
    <property type="match status" value="1"/>
</dbReference>
<organism evidence="9 10">
    <name type="scientific">Mesorhizobium wenxiniae</name>
    <dbReference type="NCBI Taxonomy" id="2014805"/>
    <lineage>
        <taxon>Bacteria</taxon>
        <taxon>Pseudomonadati</taxon>
        <taxon>Pseudomonadota</taxon>
        <taxon>Alphaproteobacteria</taxon>
        <taxon>Hyphomicrobiales</taxon>
        <taxon>Phyllobacteriaceae</taxon>
        <taxon>Mesorhizobium</taxon>
    </lineage>
</organism>
<dbReference type="InterPro" id="IPR050245">
    <property type="entry name" value="PrsA_foldase"/>
</dbReference>
<sequence>MMLLREPLLHFAVIGAMLFGGYSWLNDKEAEATIVEPVRIGEGDVRWLKQTWASQWLREPTADELKGLVDDLLSEKLMAREAQQMGLEQDDTIVRRRLAQKLKFLVEDTARLAEPIEAELRQFYGLNLAHFETPGRLSFRQVYFNPEHRKDAAADATAALGALSANTKDGSTAGDRLLFGDSFADTDELALSGMFGADFAREVFALEPGGWRGPVKSGYGFHLVLVTQRTATAPKPFETVRDAVLAEWRSAKQTEFSRDYLIALRNKYGVELDDSTKATLGPETTPKVAAQ</sequence>
<dbReference type="PANTHER" id="PTHR47245:SF2">
    <property type="entry name" value="PEPTIDYL-PROLYL CIS-TRANS ISOMERASE HP_0175-RELATED"/>
    <property type="match status" value="1"/>
</dbReference>
<comment type="similarity">
    <text evidence="2">Belongs to the PpiC/parvulin rotamase family.</text>
</comment>
<evidence type="ECO:0000256" key="3">
    <source>
        <dbReference type="ARBA" id="ARBA00013194"/>
    </source>
</evidence>
<dbReference type="GO" id="GO:0003755">
    <property type="term" value="F:peptidyl-prolyl cis-trans isomerase activity"/>
    <property type="evidence" value="ECO:0007669"/>
    <property type="project" value="UniProtKB-KW"/>
</dbReference>
<dbReference type="AlphaFoldDB" id="A0A271KAT0"/>
<dbReference type="SUPFAM" id="SSF54534">
    <property type="entry name" value="FKBP-like"/>
    <property type="match status" value="1"/>
</dbReference>
<evidence type="ECO:0000256" key="2">
    <source>
        <dbReference type="ARBA" id="ARBA00007656"/>
    </source>
</evidence>